<gene>
    <name evidence="2" type="ORF">ABE28_019120</name>
</gene>
<dbReference type="Proteomes" id="UP000077926">
    <property type="component" value="Chromosome"/>
</dbReference>
<dbReference type="SUPFAM" id="SSF51182">
    <property type="entry name" value="RmlC-like cupins"/>
    <property type="match status" value="1"/>
</dbReference>
<dbReference type="STRING" id="264697.ABE28_019120"/>
<dbReference type="PANTHER" id="PTHR40112">
    <property type="entry name" value="H2HPP ISOMERASE"/>
    <property type="match status" value="1"/>
</dbReference>
<protein>
    <submittedName>
        <fullName evidence="2">Cupin</fullName>
    </submittedName>
</protein>
<dbReference type="EMBL" id="CP017080">
    <property type="protein sequence ID" value="AOH56482.1"/>
    <property type="molecule type" value="Genomic_DNA"/>
</dbReference>
<accession>A0A1B3XTD1</accession>
<dbReference type="KEGG" id="bmur:ABE28_019120"/>
<dbReference type="CDD" id="cd20307">
    <property type="entry name" value="cupin_BacB_N"/>
    <property type="match status" value="1"/>
</dbReference>
<dbReference type="InterPro" id="IPR011051">
    <property type="entry name" value="RmlC_Cupin_sf"/>
</dbReference>
<name>A0A1B3XTD1_9BACI</name>
<dbReference type="Gene3D" id="2.60.120.10">
    <property type="entry name" value="Jelly Rolls"/>
    <property type="match status" value="2"/>
</dbReference>
<evidence type="ECO:0000313" key="3">
    <source>
        <dbReference type="Proteomes" id="UP000077926"/>
    </source>
</evidence>
<dbReference type="Pfam" id="PF07883">
    <property type="entry name" value="Cupin_2"/>
    <property type="match status" value="2"/>
</dbReference>
<dbReference type="AlphaFoldDB" id="A0A1B3XTD1"/>
<dbReference type="InterPro" id="IPR014710">
    <property type="entry name" value="RmlC-like_jellyroll"/>
</dbReference>
<organism evidence="2 3">
    <name type="scientific">Peribacillus muralis</name>
    <dbReference type="NCBI Taxonomy" id="264697"/>
    <lineage>
        <taxon>Bacteria</taxon>
        <taxon>Bacillati</taxon>
        <taxon>Bacillota</taxon>
        <taxon>Bacilli</taxon>
        <taxon>Bacillales</taxon>
        <taxon>Bacillaceae</taxon>
        <taxon>Peribacillus</taxon>
    </lineage>
</organism>
<feature type="domain" description="Cupin type-2" evidence="1">
    <location>
        <begin position="154"/>
        <end position="212"/>
    </location>
</feature>
<dbReference type="OrthoDB" id="4105826at2"/>
<dbReference type="PANTHER" id="PTHR40112:SF1">
    <property type="entry name" value="H2HPP ISOMERASE"/>
    <property type="match status" value="1"/>
</dbReference>
<dbReference type="InterPro" id="IPR013096">
    <property type="entry name" value="Cupin_2"/>
</dbReference>
<keyword evidence="3" id="KW-1185">Reference proteome</keyword>
<feature type="domain" description="Cupin type-2" evidence="1">
    <location>
        <begin position="43"/>
        <end position="109"/>
    </location>
</feature>
<dbReference type="RefSeq" id="WP_064465468.1">
    <property type="nucleotide sequence ID" value="NZ_CP017080.1"/>
</dbReference>
<reference evidence="2 3" key="1">
    <citation type="submission" date="2016-08" db="EMBL/GenBank/DDBJ databases">
        <title>Complete genome sequence of Bacillus muralis G25-68, a strain with toxicity to nematodes.</title>
        <authorList>
            <person name="Zheng Z."/>
        </authorList>
    </citation>
    <scope>NUCLEOTIDE SEQUENCE [LARGE SCALE GENOMIC DNA]</scope>
    <source>
        <strain evidence="2 3">G25-68</strain>
    </source>
</reference>
<dbReference type="InterPro" id="IPR052535">
    <property type="entry name" value="Bacilysin_H2HPP_isomerase"/>
</dbReference>
<dbReference type="CDD" id="cd10547">
    <property type="entry name" value="cupin_BacB_C"/>
    <property type="match status" value="1"/>
</dbReference>
<evidence type="ECO:0000313" key="2">
    <source>
        <dbReference type="EMBL" id="AOH56482.1"/>
    </source>
</evidence>
<evidence type="ECO:0000259" key="1">
    <source>
        <dbReference type="Pfam" id="PF07883"/>
    </source>
</evidence>
<sequence length="234" mass="26979">MKNDNVLKDKSELYFPKAELKEWENGVRQYCTRRNDTEVLISYVPPGVVVDMHQHKEAQLGMVISGELMMRVGDVERILTPLDAAYIAPPNIPHGASNLSDKEVIAVDVKRYKTEENYTAPEDYFLEVFKKKDLLPGMEVTFFVEDWIEVMLADIPGNGGEMPEHRHRNEQIGICISGGYEMTIEEYTKTMEFGTTYFCEAKETHSAINNLDHNTRSINLFLPPRYNKKKQRKL</sequence>
<proteinExistence type="predicted"/>